<comment type="caution">
    <text evidence="2">The sequence shown here is derived from an EMBL/GenBank/DDBJ whole genome shotgun (WGS) entry which is preliminary data.</text>
</comment>
<dbReference type="Proteomes" id="UP000712281">
    <property type="component" value="Unassembled WGS sequence"/>
</dbReference>
<evidence type="ECO:0000313" key="3">
    <source>
        <dbReference type="Proteomes" id="UP000712281"/>
    </source>
</evidence>
<gene>
    <name evidence="2" type="ORF">F2Q68_00039357</name>
</gene>
<protein>
    <submittedName>
        <fullName evidence="2">Uncharacterized protein</fullName>
    </submittedName>
</protein>
<evidence type="ECO:0000313" key="2">
    <source>
        <dbReference type="EMBL" id="KAF2619945.1"/>
    </source>
</evidence>
<sequence length="243" mass="27268">MTTDDTNNLQTPLNGGSNNNQNTPEAAVSAVNATANAARLEEFKKMFSAYEKRSEEHDKLVVRRRKLDFTTPLDRPGRSRERPSGPNPSETSPAEKRKSENPLPPARDTEVNEVEHGNLDTSDVSNDTEEDADIHPRRTKNPCSPPSDLRKSAEENSTSQLHSTGLEGRGNVLRVQTLAKHHLLRNGTLKTLYLPQGTQRSMKSSMVTWIPATFPTIRKRTLTYIQEELEADRLGKTLRFIKL</sequence>
<proteinExistence type="predicted"/>
<reference evidence="2" key="1">
    <citation type="submission" date="2019-12" db="EMBL/GenBank/DDBJ databases">
        <title>Genome sequencing and annotation of Brassica cretica.</title>
        <authorList>
            <person name="Studholme D.J."/>
            <person name="Sarris P.F."/>
        </authorList>
    </citation>
    <scope>NUCLEOTIDE SEQUENCE</scope>
    <source>
        <strain evidence="2">PFS-001/15</strain>
        <tissue evidence="2">Leaf</tissue>
    </source>
</reference>
<feature type="compositionally biased region" description="Basic and acidic residues" evidence="1">
    <location>
        <begin position="51"/>
        <end position="61"/>
    </location>
</feature>
<feature type="compositionally biased region" description="Basic and acidic residues" evidence="1">
    <location>
        <begin position="107"/>
        <end position="118"/>
    </location>
</feature>
<feature type="compositionally biased region" description="Polar residues" evidence="1">
    <location>
        <begin position="1"/>
        <end position="24"/>
    </location>
</feature>
<feature type="region of interest" description="Disordered" evidence="1">
    <location>
        <begin position="1"/>
        <end position="30"/>
    </location>
</feature>
<dbReference type="AlphaFoldDB" id="A0A8S9MJ37"/>
<organism evidence="2 3">
    <name type="scientific">Brassica cretica</name>
    <name type="common">Mustard</name>
    <dbReference type="NCBI Taxonomy" id="69181"/>
    <lineage>
        <taxon>Eukaryota</taxon>
        <taxon>Viridiplantae</taxon>
        <taxon>Streptophyta</taxon>
        <taxon>Embryophyta</taxon>
        <taxon>Tracheophyta</taxon>
        <taxon>Spermatophyta</taxon>
        <taxon>Magnoliopsida</taxon>
        <taxon>eudicotyledons</taxon>
        <taxon>Gunneridae</taxon>
        <taxon>Pentapetalae</taxon>
        <taxon>rosids</taxon>
        <taxon>malvids</taxon>
        <taxon>Brassicales</taxon>
        <taxon>Brassicaceae</taxon>
        <taxon>Brassiceae</taxon>
        <taxon>Brassica</taxon>
    </lineage>
</organism>
<dbReference type="EMBL" id="QGKW02000007">
    <property type="protein sequence ID" value="KAF2619945.1"/>
    <property type="molecule type" value="Genomic_DNA"/>
</dbReference>
<feature type="region of interest" description="Disordered" evidence="1">
    <location>
        <begin position="51"/>
        <end position="168"/>
    </location>
</feature>
<evidence type="ECO:0000256" key="1">
    <source>
        <dbReference type="SAM" id="MobiDB-lite"/>
    </source>
</evidence>
<accession>A0A8S9MJ37</accession>
<name>A0A8S9MJ37_BRACR</name>